<evidence type="ECO:0000313" key="1">
    <source>
        <dbReference type="EMBL" id="KAF2736154.1"/>
    </source>
</evidence>
<name>A0A9P4V310_9PLEO</name>
<organism evidence="1 2">
    <name type="scientific">Polyplosphaeria fusca</name>
    <dbReference type="NCBI Taxonomy" id="682080"/>
    <lineage>
        <taxon>Eukaryota</taxon>
        <taxon>Fungi</taxon>
        <taxon>Dikarya</taxon>
        <taxon>Ascomycota</taxon>
        <taxon>Pezizomycotina</taxon>
        <taxon>Dothideomycetes</taxon>
        <taxon>Pleosporomycetidae</taxon>
        <taxon>Pleosporales</taxon>
        <taxon>Tetraplosphaeriaceae</taxon>
        <taxon>Polyplosphaeria</taxon>
    </lineage>
</organism>
<accession>A0A9P4V310</accession>
<keyword evidence="2" id="KW-1185">Reference proteome</keyword>
<evidence type="ECO:0000313" key="2">
    <source>
        <dbReference type="Proteomes" id="UP000799444"/>
    </source>
</evidence>
<sequence length="97" mass="11330">MRLAQSGSPIPTHNENFKARVSLGGHLRQLPYSTSSSTAGCTNCAFSDQRGRHHHHHLAWQRCRRWKCRRCRGSTCRSFARCRRLVQQAVLQTREWR</sequence>
<protein>
    <submittedName>
        <fullName evidence="1">Uncharacterized protein</fullName>
    </submittedName>
</protein>
<comment type="caution">
    <text evidence="1">The sequence shown here is derived from an EMBL/GenBank/DDBJ whole genome shotgun (WGS) entry which is preliminary data.</text>
</comment>
<gene>
    <name evidence="1" type="ORF">EJ04DRAFT_175673</name>
</gene>
<proteinExistence type="predicted"/>
<reference evidence="1" key="1">
    <citation type="journal article" date="2020" name="Stud. Mycol.">
        <title>101 Dothideomycetes genomes: a test case for predicting lifestyles and emergence of pathogens.</title>
        <authorList>
            <person name="Haridas S."/>
            <person name="Albert R."/>
            <person name="Binder M."/>
            <person name="Bloem J."/>
            <person name="Labutti K."/>
            <person name="Salamov A."/>
            <person name="Andreopoulos B."/>
            <person name="Baker S."/>
            <person name="Barry K."/>
            <person name="Bills G."/>
            <person name="Bluhm B."/>
            <person name="Cannon C."/>
            <person name="Castanera R."/>
            <person name="Culley D."/>
            <person name="Daum C."/>
            <person name="Ezra D."/>
            <person name="Gonzalez J."/>
            <person name="Henrissat B."/>
            <person name="Kuo A."/>
            <person name="Liang C."/>
            <person name="Lipzen A."/>
            <person name="Lutzoni F."/>
            <person name="Magnuson J."/>
            <person name="Mondo S."/>
            <person name="Nolan M."/>
            <person name="Ohm R."/>
            <person name="Pangilinan J."/>
            <person name="Park H.-J."/>
            <person name="Ramirez L."/>
            <person name="Alfaro M."/>
            <person name="Sun H."/>
            <person name="Tritt A."/>
            <person name="Yoshinaga Y."/>
            <person name="Zwiers L.-H."/>
            <person name="Turgeon B."/>
            <person name="Goodwin S."/>
            <person name="Spatafora J."/>
            <person name="Crous P."/>
            <person name="Grigoriev I."/>
        </authorList>
    </citation>
    <scope>NUCLEOTIDE SEQUENCE</scope>
    <source>
        <strain evidence="1">CBS 125425</strain>
    </source>
</reference>
<dbReference type="Proteomes" id="UP000799444">
    <property type="component" value="Unassembled WGS sequence"/>
</dbReference>
<dbReference type="AlphaFoldDB" id="A0A9P4V310"/>
<dbReference type="EMBL" id="ML996128">
    <property type="protein sequence ID" value="KAF2736154.1"/>
    <property type="molecule type" value="Genomic_DNA"/>
</dbReference>